<evidence type="ECO:0000313" key="5">
    <source>
        <dbReference type="EMBL" id="AKK07882.1"/>
    </source>
</evidence>
<comment type="subcellular location">
    <subcellularLocation>
        <location evidence="1">Cell envelope</location>
    </subcellularLocation>
</comment>
<keyword evidence="3" id="KW-0812">Transmembrane</keyword>
<dbReference type="Gene3D" id="2.40.420.20">
    <property type="match status" value="1"/>
</dbReference>
<dbReference type="InterPro" id="IPR058636">
    <property type="entry name" value="Beta-barrel_YknX"/>
</dbReference>
<organism evidence="5 6">
    <name type="scientific">Corynebacterium testudinoris</name>
    <dbReference type="NCBI Taxonomy" id="136857"/>
    <lineage>
        <taxon>Bacteria</taxon>
        <taxon>Bacillati</taxon>
        <taxon>Actinomycetota</taxon>
        <taxon>Actinomycetes</taxon>
        <taxon>Mycobacteriales</taxon>
        <taxon>Corynebacteriaceae</taxon>
        <taxon>Corynebacterium</taxon>
    </lineage>
</organism>
<keyword evidence="3" id="KW-1133">Transmembrane helix</keyword>
<name>A0A0G3H9R5_9CORY</name>
<evidence type="ECO:0000259" key="4">
    <source>
        <dbReference type="Pfam" id="PF25990"/>
    </source>
</evidence>
<reference evidence="5 6" key="1">
    <citation type="journal article" date="2015" name="Genome Announc.">
        <title>Complete Genome Sequence of the Type Strain Corynebacterium testudinoris DSM 44614, Recovered from Necrotic Lesions in the Mouth of a Tortoise.</title>
        <authorList>
            <person name="Ruckert C."/>
            <person name="Kriete M."/>
            <person name="Jaenicke S."/>
            <person name="Winkler A."/>
            <person name="Tauch A."/>
        </authorList>
    </citation>
    <scope>NUCLEOTIDE SEQUENCE [LARGE SCALE GENOMIC DNA]</scope>
    <source>
        <strain evidence="5 6">DSM 44614</strain>
    </source>
</reference>
<feature type="transmembrane region" description="Helical" evidence="3">
    <location>
        <begin position="5"/>
        <end position="25"/>
    </location>
</feature>
<proteinExistence type="predicted"/>
<dbReference type="Proteomes" id="UP000035540">
    <property type="component" value="Chromosome"/>
</dbReference>
<dbReference type="InterPro" id="IPR050465">
    <property type="entry name" value="UPF0194_transport"/>
</dbReference>
<protein>
    <submittedName>
        <fullName evidence="5">HlyD family secretion protein</fullName>
    </submittedName>
</protein>
<dbReference type="PATRIC" id="fig|136857.5.peg.417"/>
<gene>
    <name evidence="5" type="primary">hlyD</name>
    <name evidence="5" type="ORF">CTEST_02135</name>
</gene>
<dbReference type="Gene3D" id="2.40.30.170">
    <property type="match status" value="1"/>
</dbReference>
<keyword evidence="2" id="KW-0175">Coiled coil</keyword>
<reference evidence="6" key="2">
    <citation type="submission" date="2015-05" db="EMBL/GenBank/DDBJ databases">
        <title>Complete genome sequence of Corynebacterium testudinoris DSM 44614, recovered from necrotic lesions in the mouth of a tortoise.</title>
        <authorList>
            <person name="Ruckert C."/>
            <person name="Albersmeier A."/>
            <person name="Winkler A."/>
            <person name="Tauch A."/>
        </authorList>
    </citation>
    <scope>NUCLEOTIDE SEQUENCE [LARGE SCALE GENOMIC DNA]</scope>
    <source>
        <strain evidence="6">DSM 44614</strain>
    </source>
</reference>
<dbReference type="Pfam" id="PF25990">
    <property type="entry name" value="Beta-barrel_YknX"/>
    <property type="match status" value="1"/>
</dbReference>
<feature type="domain" description="YknX-like beta-barrel" evidence="4">
    <location>
        <begin position="368"/>
        <end position="454"/>
    </location>
</feature>
<keyword evidence="3" id="KW-0472">Membrane</keyword>
<keyword evidence="6" id="KW-1185">Reference proteome</keyword>
<dbReference type="AlphaFoldDB" id="A0A0G3H9R5"/>
<evidence type="ECO:0000256" key="3">
    <source>
        <dbReference type="SAM" id="Phobius"/>
    </source>
</evidence>
<evidence type="ECO:0000313" key="6">
    <source>
        <dbReference type="Proteomes" id="UP000035540"/>
    </source>
</evidence>
<dbReference type="PANTHER" id="PTHR32347">
    <property type="entry name" value="EFFLUX SYSTEM COMPONENT YKNX-RELATED"/>
    <property type="match status" value="1"/>
</dbReference>
<dbReference type="STRING" id="136857.CTEST_02135"/>
<dbReference type="Gene3D" id="2.40.50.100">
    <property type="match status" value="1"/>
</dbReference>
<evidence type="ECO:0000256" key="2">
    <source>
        <dbReference type="ARBA" id="ARBA00023054"/>
    </source>
</evidence>
<dbReference type="KEGG" id="cted:CTEST_02135"/>
<accession>A0A0G3H9R5</accession>
<dbReference type="EMBL" id="CP011545">
    <property type="protein sequence ID" value="AKK07882.1"/>
    <property type="molecule type" value="Genomic_DNA"/>
</dbReference>
<evidence type="ECO:0000256" key="1">
    <source>
        <dbReference type="ARBA" id="ARBA00004196"/>
    </source>
</evidence>
<sequence length="542" mass="56817">MSRRVLIPSIVIGIILIAGLIFFFLPKGPAVTLTSQDYRVAKKEDVVSRVMVSGVVDPLRSVVLSTHLSGPVEKLDVKVGDRVNAEQILAQIDVSAQQRELDTQRAQQATSDAAALSQVEQAQQQYQQYRTGLDEGLNQQIISAEAALRAADGQYVDSVAAFDAKAKHRADGTDTAIREQGNAVENSRTQLISAALDAVRSGVTAADTLAGSQPGGTATTPTDNTGAAIGSVVTAVDSVNRLHGAAQNLDQNQRAYEVTLGNVDTDLATSQRAVGQAFEAKKEAAIALESARLGAQQQLDTHASAVDQAWRGAQAAKAASSQGSNQLLVDISNRDVRTPMGGIVTSVVAEKGKPAAGTLLTVADEGSLIIKTEVKEVDVPQVTVGAPVTFTTPTTGTKEFQGKVRFVSPVAAAPPAGAAEAVKDTANRKAAFPVEIEVTGQPEGLRIGGSAKAQIITEREAGKLAVPRDAIFEESGKKYVLVLAEDSGDYVVERREVTVGASNEIDTAITGGALKEGERVLNQPSTYLEHEGQKVAVNDATQ</sequence>
<dbReference type="GO" id="GO:0030313">
    <property type="term" value="C:cell envelope"/>
    <property type="evidence" value="ECO:0007669"/>
    <property type="project" value="UniProtKB-SubCell"/>
</dbReference>